<feature type="region of interest" description="Disordered" evidence="1">
    <location>
        <begin position="516"/>
        <end position="552"/>
    </location>
</feature>
<keyword evidence="4" id="KW-1185">Reference proteome</keyword>
<feature type="region of interest" description="Disordered" evidence="1">
    <location>
        <begin position="433"/>
        <end position="504"/>
    </location>
</feature>
<dbReference type="PANTHER" id="PTHR47763">
    <property type="entry name" value="ALPHA-PROTEIN KINASE VWKA"/>
    <property type="match status" value="1"/>
</dbReference>
<dbReference type="PANTHER" id="PTHR47763:SF1">
    <property type="entry name" value="DUF659 DOMAIN-CONTAINING PROTEIN"/>
    <property type="match status" value="1"/>
</dbReference>
<dbReference type="EMBL" id="NIDF01000075">
    <property type="protein sequence ID" value="TYJ53869.1"/>
    <property type="molecule type" value="Genomic_DNA"/>
</dbReference>
<evidence type="ECO:0000313" key="4">
    <source>
        <dbReference type="Proteomes" id="UP000322245"/>
    </source>
</evidence>
<feature type="domain" description="VWFA" evidence="2">
    <location>
        <begin position="125"/>
        <end position="342"/>
    </location>
</feature>
<dbReference type="SUPFAM" id="SSF53300">
    <property type="entry name" value="vWA-like"/>
    <property type="match status" value="1"/>
</dbReference>
<feature type="region of interest" description="Disordered" evidence="1">
    <location>
        <begin position="23"/>
        <end position="48"/>
    </location>
</feature>
<dbReference type="CDD" id="cd00198">
    <property type="entry name" value="vWFA"/>
    <property type="match status" value="1"/>
</dbReference>
<dbReference type="Proteomes" id="UP000322245">
    <property type="component" value="Unassembled WGS sequence"/>
</dbReference>
<dbReference type="Gene3D" id="3.40.50.410">
    <property type="entry name" value="von Willebrand factor, type A domain"/>
    <property type="match status" value="1"/>
</dbReference>
<feature type="compositionally biased region" description="Low complexity" evidence="1">
    <location>
        <begin position="445"/>
        <end position="462"/>
    </location>
</feature>
<dbReference type="GO" id="GO:0004674">
    <property type="term" value="F:protein serine/threonine kinase activity"/>
    <property type="evidence" value="ECO:0007669"/>
    <property type="project" value="TreeGrafter"/>
</dbReference>
<reference evidence="3 4" key="1">
    <citation type="submission" date="2017-05" db="EMBL/GenBank/DDBJ databases">
        <title>The Genome Sequence of Tsuchiyaea wingfieldii DSM 27421.</title>
        <authorList>
            <person name="Cuomo C."/>
            <person name="Passer A."/>
            <person name="Billmyre B."/>
            <person name="Heitman J."/>
        </authorList>
    </citation>
    <scope>NUCLEOTIDE SEQUENCE [LARGE SCALE GENOMIC DNA]</scope>
    <source>
        <strain evidence="3 4">DSM 27421</strain>
    </source>
</reference>
<evidence type="ECO:0000259" key="2">
    <source>
        <dbReference type="PROSITE" id="PS50234"/>
    </source>
</evidence>
<feature type="compositionally biased region" description="Acidic residues" evidence="1">
    <location>
        <begin position="540"/>
        <end position="549"/>
    </location>
</feature>
<dbReference type="GO" id="GO:0005737">
    <property type="term" value="C:cytoplasm"/>
    <property type="evidence" value="ECO:0007669"/>
    <property type="project" value="TreeGrafter"/>
</dbReference>
<comment type="caution">
    <text evidence="3">The sequence shown here is derived from an EMBL/GenBank/DDBJ whole genome shotgun (WGS) entry which is preliminary data.</text>
</comment>
<accession>A0A5D3AUE9</accession>
<organism evidence="3 4">
    <name type="scientific">Cryptococcus floricola</name>
    <dbReference type="NCBI Taxonomy" id="2591691"/>
    <lineage>
        <taxon>Eukaryota</taxon>
        <taxon>Fungi</taxon>
        <taxon>Dikarya</taxon>
        <taxon>Basidiomycota</taxon>
        <taxon>Agaricomycotina</taxon>
        <taxon>Tremellomycetes</taxon>
        <taxon>Tremellales</taxon>
        <taxon>Cryptococcaceae</taxon>
        <taxon>Cryptococcus</taxon>
    </lineage>
</organism>
<dbReference type="InterPro" id="IPR002035">
    <property type="entry name" value="VWF_A"/>
</dbReference>
<sequence>MIGWCVVKRLIVIDEELGRTGEEQLNDASSAAVPAASGSRTGSGKLSLAQAPYPSLPPAIFDPSPDRPPSYDEIMDDDMDDAYGSYYSYYSRPRDAQPIVRPDPITDYNIQYVEGSGSSRGKSIDLVFILDCTGSMQKYINSVRDHIIGICDMIRGEEGLNGPDDLRVAVVNYRDHPPQDSTYIYKFHPFTSDIPELQTYIKGLTASGGGDGPEAVTSAMAATLTELEWRREAARMAVLVADAPPHGIGEGGDQFKGGDPLGHDPLVVARTMAQNGITMASIFMVACEDTLSGYSHAVDFFQAICNMTSGVMLPLFSADLLAMTIVGSVLENMDMERLITEIGVEVAQRIKEKGESMESVEEVAQELHERLLLRNEQTKQVRLPEVYVPHENAKKNVSTWMNASCLGDAVPHILAVPGKRLTEKFRKQNYAAGFNYTPGGRLPPRRSTSASIASPPSTTTSALGIPPTPSSPTPHSPPTATSPPRRVVSDFKPFGAPAAGDGKVSVFGAPMLSTPGPGGGMFGSMGRAPASNGGLRERQEEDDDDDDDEGARLRREAISLDQARRIATQA</sequence>
<dbReference type="SMART" id="SM00327">
    <property type="entry name" value="VWA"/>
    <property type="match status" value="1"/>
</dbReference>
<name>A0A5D3AUE9_9TREE</name>
<evidence type="ECO:0000256" key="1">
    <source>
        <dbReference type="SAM" id="MobiDB-lite"/>
    </source>
</evidence>
<gene>
    <name evidence="3" type="ORF">B9479_005490</name>
</gene>
<protein>
    <recommendedName>
        <fullName evidence="2">VWFA domain-containing protein</fullName>
    </recommendedName>
</protein>
<feature type="compositionally biased region" description="Low complexity" evidence="1">
    <location>
        <begin position="28"/>
        <end position="39"/>
    </location>
</feature>
<evidence type="ECO:0000313" key="3">
    <source>
        <dbReference type="EMBL" id="TYJ53869.1"/>
    </source>
</evidence>
<dbReference type="InterPro" id="IPR052969">
    <property type="entry name" value="Thr-specific_kinase-like"/>
</dbReference>
<dbReference type="AlphaFoldDB" id="A0A5D3AUE9"/>
<dbReference type="PROSITE" id="PS50234">
    <property type="entry name" value="VWFA"/>
    <property type="match status" value="1"/>
</dbReference>
<dbReference type="InterPro" id="IPR036465">
    <property type="entry name" value="vWFA_dom_sf"/>
</dbReference>
<proteinExistence type="predicted"/>
<dbReference type="Pfam" id="PF00092">
    <property type="entry name" value="VWA"/>
    <property type="match status" value="1"/>
</dbReference>
<feature type="compositionally biased region" description="Pro residues" evidence="1">
    <location>
        <begin position="466"/>
        <end position="481"/>
    </location>
</feature>